<dbReference type="GO" id="GO:0003341">
    <property type="term" value="P:cilium movement"/>
    <property type="evidence" value="ECO:0007669"/>
    <property type="project" value="TreeGrafter"/>
</dbReference>
<feature type="region of interest" description="Disordered" evidence="6">
    <location>
        <begin position="2347"/>
        <end position="2459"/>
    </location>
</feature>
<proteinExistence type="predicted"/>
<gene>
    <name evidence="10" type="ORF">FQV19_0012191</name>
</gene>
<dbReference type="InterPro" id="IPR053879">
    <property type="entry name" value="HYDIN_VesB_CFA65-like_Ig"/>
</dbReference>
<feature type="region of interest" description="Disordered" evidence="6">
    <location>
        <begin position="1900"/>
        <end position="1933"/>
    </location>
</feature>
<dbReference type="InterPro" id="IPR033768">
    <property type="entry name" value="Hydin_ADK"/>
</dbReference>
<dbReference type="InterPro" id="IPR033305">
    <property type="entry name" value="Hydin-like"/>
</dbReference>
<feature type="compositionally biased region" description="Basic and acidic residues" evidence="6">
    <location>
        <begin position="2443"/>
        <end position="2459"/>
    </location>
</feature>
<keyword evidence="4" id="KW-0969">Cilium</keyword>
<evidence type="ECO:0000256" key="6">
    <source>
        <dbReference type="SAM" id="MobiDB-lite"/>
    </source>
</evidence>
<evidence type="ECO:0000256" key="5">
    <source>
        <dbReference type="ARBA" id="ARBA00023273"/>
    </source>
</evidence>
<evidence type="ECO:0000259" key="8">
    <source>
        <dbReference type="Pfam" id="PF22544"/>
    </source>
</evidence>
<dbReference type="Pfam" id="PF24291">
    <property type="entry name" value="Ig_CFAP65"/>
    <property type="match status" value="1"/>
</dbReference>
<dbReference type="Pfam" id="PF22544">
    <property type="entry name" value="HYDIN_VesB_CFA65-like_Ig"/>
    <property type="match status" value="3"/>
</dbReference>
<evidence type="ECO:0000259" key="9">
    <source>
        <dbReference type="Pfam" id="PF24291"/>
    </source>
</evidence>
<feature type="domain" description="HYDIN/VesB/CFA65-like Ig-like" evidence="8">
    <location>
        <begin position="454"/>
        <end position="554"/>
    </location>
</feature>
<dbReference type="PANTHER" id="PTHR23053:SF0">
    <property type="entry name" value="HYDROCEPHALUS-INDUCING PROTEIN HOMOLOG"/>
    <property type="match status" value="1"/>
</dbReference>
<feature type="domain" description="CFAP65 tenth Ig-like" evidence="9">
    <location>
        <begin position="1745"/>
        <end position="1810"/>
    </location>
</feature>
<keyword evidence="3" id="KW-0963">Cytoplasm</keyword>
<feature type="region of interest" description="Disordered" evidence="6">
    <location>
        <begin position="2671"/>
        <end position="2734"/>
    </location>
</feature>
<dbReference type="Pfam" id="PF17213">
    <property type="entry name" value="Hydin_ADK"/>
    <property type="match status" value="1"/>
</dbReference>
<feature type="region of interest" description="Disordered" evidence="6">
    <location>
        <begin position="2305"/>
        <end position="2331"/>
    </location>
</feature>
<evidence type="ECO:0000259" key="7">
    <source>
        <dbReference type="Pfam" id="PF17213"/>
    </source>
</evidence>
<comment type="caution">
    <text evidence="10">The sequence shown here is derived from an EMBL/GenBank/DDBJ whole genome shotgun (WGS) entry which is preliminary data.</text>
</comment>
<feature type="compositionally biased region" description="Polar residues" evidence="6">
    <location>
        <begin position="1915"/>
        <end position="1927"/>
    </location>
</feature>
<feature type="region of interest" description="Disordered" evidence="6">
    <location>
        <begin position="2501"/>
        <end position="2533"/>
    </location>
</feature>
<protein>
    <recommendedName>
        <fullName evidence="12">HYDIN protein</fullName>
    </recommendedName>
</protein>
<dbReference type="CDD" id="cd14686">
    <property type="entry name" value="bZIP"/>
    <property type="match status" value="1"/>
</dbReference>
<feature type="compositionally biased region" description="Basic and acidic residues" evidence="6">
    <location>
        <begin position="1973"/>
        <end position="1985"/>
    </location>
</feature>
<dbReference type="InterPro" id="IPR027417">
    <property type="entry name" value="P-loop_NTPase"/>
</dbReference>
<evidence type="ECO:0000313" key="11">
    <source>
        <dbReference type="Proteomes" id="UP000782854"/>
    </source>
</evidence>
<feature type="compositionally biased region" description="Basic and acidic residues" evidence="6">
    <location>
        <begin position="2360"/>
        <end position="2370"/>
    </location>
</feature>
<comment type="subcellular location">
    <subcellularLocation>
        <location evidence="1">Cell projection</location>
        <location evidence="1">Cilium</location>
    </subcellularLocation>
    <subcellularLocation>
        <location evidence="2">Cytoplasm</location>
    </subcellularLocation>
</comment>
<feature type="domain" description="Hydin adenylate kinase-like" evidence="7">
    <location>
        <begin position="2029"/>
        <end position="2229"/>
    </location>
</feature>
<keyword evidence="5" id="KW-0966">Cell projection</keyword>
<evidence type="ECO:0000256" key="1">
    <source>
        <dbReference type="ARBA" id="ARBA00004138"/>
    </source>
</evidence>
<evidence type="ECO:0000256" key="2">
    <source>
        <dbReference type="ARBA" id="ARBA00004496"/>
    </source>
</evidence>
<dbReference type="PANTHER" id="PTHR23053">
    <property type="entry name" value="DLEC1 DELETED IN LUNG AND ESOPHAGEAL CANCER 1"/>
    <property type="match status" value="1"/>
</dbReference>
<evidence type="ECO:0000256" key="4">
    <source>
        <dbReference type="ARBA" id="ARBA00023069"/>
    </source>
</evidence>
<feature type="non-terminal residue" evidence="10">
    <location>
        <position position="1"/>
    </location>
</feature>
<feature type="compositionally biased region" description="Polar residues" evidence="6">
    <location>
        <begin position="2149"/>
        <end position="2171"/>
    </location>
</feature>
<dbReference type="OrthoDB" id="442692at2759"/>
<dbReference type="InterPro" id="IPR013783">
    <property type="entry name" value="Ig-like_fold"/>
</dbReference>
<feature type="region of interest" description="Disordered" evidence="6">
    <location>
        <begin position="2112"/>
        <end position="2172"/>
    </location>
</feature>
<organism evidence="10 11">
    <name type="scientific">Eudyptula minor</name>
    <name type="common">Little blue penguin</name>
    <name type="synonym">Aptenodytes minor</name>
    <dbReference type="NCBI Taxonomy" id="37083"/>
    <lineage>
        <taxon>Eukaryota</taxon>
        <taxon>Metazoa</taxon>
        <taxon>Chordata</taxon>
        <taxon>Craniata</taxon>
        <taxon>Vertebrata</taxon>
        <taxon>Euteleostomi</taxon>
        <taxon>Archelosauria</taxon>
        <taxon>Archosauria</taxon>
        <taxon>Dinosauria</taxon>
        <taxon>Saurischia</taxon>
        <taxon>Theropoda</taxon>
        <taxon>Coelurosauria</taxon>
        <taxon>Aves</taxon>
        <taxon>Neognathae</taxon>
        <taxon>Neoaves</taxon>
        <taxon>Aequornithes</taxon>
        <taxon>Sphenisciformes</taxon>
        <taxon>Spheniscidae</taxon>
        <taxon>Eudyptula</taxon>
    </lineage>
</organism>
<feature type="compositionally biased region" description="Basic and acidic residues" evidence="6">
    <location>
        <begin position="2397"/>
        <end position="2423"/>
    </location>
</feature>
<feature type="region of interest" description="Disordered" evidence="6">
    <location>
        <begin position="1957"/>
        <end position="1996"/>
    </location>
</feature>
<dbReference type="GO" id="GO:1904158">
    <property type="term" value="P:axonemal central apparatus assembly"/>
    <property type="evidence" value="ECO:0007669"/>
    <property type="project" value="TreeGrafter"/>
</dbReference>
<feature type="domain" description="HYDIN/VesB/CFA65-like Ig-like" evidence="8">
    <location>
        <begin position="4539"/>
        <end position="4636"/>
    </location>
</feature>
<feature type="compositionally biased region" description="Polar residues" evidence="6">
    <location>
        <begin position="2116"/>
        <end position="2131"/>
    </location>
</feature>
<feature type="compositionally biased region" description="Low complexity" evidence="6">
    <location>
        <begin position="1225"/>
        <end position="1255"/>
    </location>
</feature>
<feature type="compositionally biased region" description="Polar residues" evidence="6">
    <location>
        <begin position="2371"/>
        <end position="2380"/>
    </location>
</feature>
<name>A0A8J4IY52_EUDMI</name>
<dbReference type="NCBIfam" id="NF012200">
    <property type="entry name" value="choice_anch_D"/>
    <property type="match status" value="1"/>
</dbReference>
<feature type="non-terminal residue" evidence="10">
    <location>
        <position position="5132"/>
    </location>
</feature>
<feature type="region of interest" description="Disordered" evidence="6">
    <location>
        <begin position="3228"/>
        <end position="3248"/>
    </location>
</feature>
<dbReference type="GO" id="GO:0005930">
    <property type="term" value="C:axoneme"/>
    <property type="evidence" value="ECO:0007669"/>
    <property type="project" value="TreeGrafter"/>
</dbReference>
<feature type="compositionally biased region" description="Low complexity" evidence="6">
    <location>
        <begin position="2381"/>
        <end position="2396"/>
    </location>
</feature>
<dbReference type="Proteomes" id="UP000782854">
    <property type="component" value="Unassembled WGS sequence"/>
</dbReference>
<evidence type="ECO:0008006" key="12">
    <source>
        <dbReference type="Google" id="ProtNLM"/>
    </source>
</evidence>
<feature type="compositionally biased region" description="Low complexity" evidence="6">
    <location>
        <begin position="2132"/>
        <end position="2141"/>
    </location>
</feature>
<reference evidence="10" key="1">
    <citation type="journal article" date="2019" name="Gigascience">
        <title>High-coverage genomes to elucidate the evolution of penguins.</title>
        <authorList>
            <person name="Pan H."/>
            <person name="Cole T.L."/>
            <person name="Bi X."/>
            <person name="Fang M."/>
            <person name="Zhou C."/>
            <person name="Yang Z."/>
            <person name="Ksepka D.T."/>
            <person name="Hart T."/>
            <person name="Bouzat J.L."/>
            <person name="Argilla L.S."/>
            <person name="Bertelsen M.F."/>
            <person name="Boersma P.D."/>
            <person name="Bost C.A."/>
            <person name="Cherel Y."/>
            <person name="Dann P."/>
            <person name="Fiddaman S.R."/>
            <person name="Howard P."/>
            <person name="Labuschagne K."/>
            <person name="Mattern T."/>
            <person name="Miller G."/>
            <person name="Parker P."/>
            <person name="Phillips R.A."/>
            <person name="Quillfeldt P."/>
            <person name="Ryan P.G."/>
            <person name="Taylor H."/>
            <person name="Thompson D.R."/>
            <person name="Young M.J."/>
            <person name="Ellegaard M.R."/>
            <person name="Gilbert M.T.P."/>
            <person name="Sinding M.S."/>
            <person name="Pacheco G."/>
            <person name="Shepherd L.D."/>
            <person name="Tennyson A.J.D."/>
            <person name="Grosser S."/>
            <person name="Kay E."/>
            <person name="Nupen L.J."/>
            <person name="Ellenberg U."/>
            <person name="Houston D.M."/>
            <person name="Reeve A.H."/>
            <person name="Johnson K."/>
            <person name="Masello J.F."/>
            <person name="Stracke T."/>
            <person name="McKinlay B."/>
            <person name="Borboroglu P.G."/>
            <person name="Zhang D.X."/>
            <person name="Zhang G."/>
        </authorList>
    </citation>
    <scope>NUCLEOTIDE SEQUENCE</scope>
    <source>
        <strain evidence="10">Gonzo</strain>
    </source>
</reference>
<feature type="domain" description="HYDIN/VesB/CFA65-like Ig-like" evidence="8">
    <location>
        <begin position="193"/>
        <end position="286"/>
    </location>
</feature>
<feature type="region of interest" description="Disordered" evidence="6">
    <location>
        <begin position="1224"/>
        <end position="1262"/>
    </location>
</feature>
<dbReference type="EMBL" id="VULC01019676">
    <property type="protein sequence ID" value="KAF1504645.1"/>
    <property type="molecule type" value="Genomic_DNA"/>
</dbReference>
<feature type="compositionally biased region" description="Basic and acidic residues" evidence="6">
    <location>
        <begin position="2516"/>
        <end position="2533"/>
    </location>
</feature>
<feature type="compositionally biased region" description="Gly residues" evidence="6">
    <location>
        <begin position="2704"/>
        <end position="2713"/>
    </location>
</feature>
<sequence>MATSKIHQSMGSCKMANGFQSKVVAPRNPKLVREAEESITLTPSAFLKEMSLTTEQRLASTREMRRPRIIQLLDMSETSHQKFSAVDLEQSLFQPFPSEVVFQSYVPCEVYEVPLVLRNNDKVPRLVKVVLESSPYFKLISPNTVCRKVAPGMPSTFRILFTPEENKDYFHQLTCITEREKFIVPIRAIGARAILDFPDQLNFSICPVKYSTQKTLLVRNIGNREARYCISTQSPFSVDPSIGTLGIGDTMQVTVEFHPLKTGDHSRSLIVHYDTGEDIYTSLYGAAVDVNIRLDRNSLTVEKTYLALSNHRSVVIHNRSEIIAHYQWKAFVTQEEEDQQKLRLCHRLQRQEEDEMNYFLKECTVDPTLRERFSLLSRTFQNQRAKVQGDSMLFSDDIFTIEPVEGDVWPNSSAEINVIFKPQEARVYQQTVYCDISGRETRLPLRVKGEGIGPRLCFSFDQLDIGKVFVGSAHSYEVILFNKGAIDALFSLVPPVTALGSCFTFLPREGIILPDGLQVIQISFSSTILGQFTEEFRFSVNGSPEPVTLTIRGCVIGPTFHFNVPSLQFGDVSFGFPRTLSCCLTNTSLVPMTFNLRIPGDGSGEPSATSFVQMSDNTHPSWRKGAQGHVKPTEFTIRPCRGTVRSQGLLDIQVTLCSNTVKRYELALVVDVDGVGKEVLALLLTARCVVPPLRVLNPIVTFGRCFLKFPYQQMLTLVNDSDLPGCYGVLPQEHKEDAAVRYSSPEPCGIIQPHSSAEVPFTLEVQVTGEQHTVARVAVFGSEGSPLKIHLVSIGEGPVVYVHPSKINFGSIQVLQDASRTLHLSNQTVIPASFWAEMAGKCSRWRIEPGKGVIPPETEVSVTVIANLDDTEKFKDEVNLFIENSHTYVIPVRAVGIGTTIVTDKPFAPELNLGPHFSRDSCCYHFKITNKGRRTHQLYWTTEGFAPFRQRHRLPAVSNTKGKDSSQSPKPACPVFKLRPLRMELMPGKTMEMMLEGSSSTPQVVKERLLCHAIVGNKAGKAQIMQVDVTCEFVAPILQMSSREITFRAEKQPSDVLTLQYKPLSLKNISSLPLSIVLALEPPFLICDADRQPLPADVQPMKLEIGEELHLSIRFNPAYEEDLNIRVAEKALKILFLEHPHEEQVTVRGEVYFPNLRIQTMALDFGCILNDTEDVRYVEMTNCSPLLVQYHWSFLTDSCTHQMRFSPPAPKFFIKPQPLKEEGAWSELSASAESSSGDGGAAEPAEALGAAGDPAQEPADADDSLEAKLTVLVFQPLPSTAAELEGAAETQSPVRVKELMQFMEAEPLALGVEEVFDILPLYGVLQPGESQRVTFTFFGHANIVAHVVALCRVEGGPTYEIALSGEASLINYLLDITEINCGLQLFYEVTEAEVTLQNSGKVGFTYVVLSPSAAAADSPLPGVPLVVPSTGYVGPGKEQVLKVYYLPGVPGVFCRTFQIQVGHLEPEEISLKGEGSFPRIYLDLPRNIKGNEKYEKILQEAKEKMEKDSQRDEAVVLGEAAAAEPPTDDSGTVFDTRLQMQMEQMLIEEQSLEQQKALSSGPPEDTAFDQRARWRLLKAELPEYVLDFGYVILGNIHTHIVKITNTGQFPVSFHADGRVLCDTGFSVELDRVKHLPYCETETFEVRFDPQSANLPLGEVDVLLPIKVAGGPTFHVHLRANVTVPSLHLSRDRLEFSAVQCGQCQEETVQLHNQLQVPCKWFITMNEPVKKVDKHLPASMRRKLLQELKAKPCVFEVLPSAGALTPGQRCNVRVRFSPMEEKSYKSELKINICQSSQHLQLQVSGHGLEPQLEFSPPVLELGPLLPYSHGAEGTVVVKNPCEFPIEFYSLEFDQQYLAEEQILRMLKDYDCHNTLLLPPRAPGEKLPPEVLEYYQDQKRLQDEQAKSKTGEPAGQDNANSEDVQSLSDQGGKHSAGIVHTISSHSSVVPSSIFYESQSNKVDSKSECGEEEEAGAEKRRGTAEHRQSTASSKEAAGELDDSPVYRAIARHLGIDISAEGRAAQNRRGIVVIVHGAPLTGKTLAAVALSKYYGAACLSIDAVVTEAISDRSSLAGLRARELCIRAAIEQSHKEAEDAGQNAEVSLSLQFSSEAKHSPDVSQSSSGDKVSLQSVSSRGRASAAAGKRKTDSHASQSQKQHLTDPTGSQGSSSSHLIPPLPCVPAQRWLSISGSTAGELGFMSCVLPEDLLVAILSERLQLSDCYQGVVFDGLETLFARNTASALLCLLKAVRNRPYIYFVNLFQDYASLKARETATKEQEGREQEEAARRERARLWEMDEEEYDALTEEQKAQFNNNIRQVQRERKKRSMEQLARELEEKHRRELERLKEEEELKKKSKRGKRELGKDKDNASGKKSQPGVRQNTNTSSNTNMSTSNRSDVTEGVDKKGSVKEHPDSVAGDKEDKKKQSRVALTDACPAVVVQPAEPEKEETKNEAQSDSEKNLALRFKIYEASQKDVAHILSSWDRFQGILLSPLNQEEVWHQAEDQRQHLSSRRSRKDREKERQERLEKERAEKERLEKERLEKLKAFEDSKLSRLEGEGAEGSARGQDVGVPCLDIQVLSSEDVTRKILESGKLPVAEQILDGLGLGPSGPPIPPTAFYSVIRYPEKRVAPAAGEALKHFAFVVPEGATAEDEKKDTESLVDAPVMSAVKMSEQQVTPIRSRSRKEKATGSQEAAREKRSSGRGRIGLQGLGTGAPTRPPKVDQSGTDRVPSPRRSVRLSSCRWIVPARGEVELKVHFSSTVLGQFDQTLHFEVLGTNRLYQLHCRGTCLYPTISQDPRLVFPHWRKSKADDDIVFKQYVMNTGVFHFGPLLCGKSRDWYKALHYPSNCEKITILNVTSLEAEVHFSFERDLKADTFLLDPPSMRLKPNEKQELSIWAYPTSAGLVEDKLVCCIQENPEPVVFRLCCQGVQVELGVSPKQVHFDKLLLHRRDSKTLVLRNSTPLPMVWRLSGLENLGEDFSVSQNEGIIGPRTEFGVHLYFKATKALSIKKTIRLEVSDAENVLGIVQIENIQILAEAYDVALSISISKGTDGSVDFGILKVLDDAKQVLTLKNKGKYEIVYSFKLETADTNIPDLASHFTIQPQKGVLTVSERPVQVQLLFHPKMEMNIEEKPILHCQVIEPSICEGGETIAIIPVRVSAKAVFSKYSIYPASLINFGAMMNGTRKTCTFTLENEGILDFKFLIYRADQDVPVLPRKSAHQMKSACSHESESLSKMTPSVKPSKHSLQKDANPFMQARFTVGMFTVYPGFGSIPPGGQQMITVDCYAEPLGTCREHLSIDISDRDPKDNPLGIPYTLFAESCLPAFVVDDIESIFEEHRICSNINLCQILQTVEDKGMFVTDENKFIFTNVLVGHRAAARFKIRNVDKVPCDVVLSIKPIPGKLNSRVSDVFEVDPVRMCVPSHAHAFATVTFAPQTMQNYQCTFEASLDVQASPAAIKAQSLTFNISGDGNLPRVTVLRPLLHNKRGNPLLLFKKLLLGDSEKLPLVLHNDGIVPVQLMIDLLDEGGVFFLKARPTTHCIYQAAGVKEDSPGEERKPHTASLVLHHGELAEFDVLFKPNLAQRVEGKIHLSVVDNPYEETNIQLVGEGYEDDFTLGNIHGLVADSKEENTEGNLEEDIIEAARVDHIQFGDCHIGTPYPVTFTITNRSRVEGMRFEWLAGTPFHFSPQVGHLHAGCAKDITVTLKSDVAVAFKMHPVKCKVARIAFQLPPEQVTDWDDRLRTVKWVDAVKGPAATWPVKKKVIETDPEPAHTVLEKSSREVELRISAVVDYADFKLDTDVIQFKETLLFQTRTFTFQLSNRGSVALEYTWMVAVEDERAVSHTGELLPPSLDGNFLSSTSGASGKLQSSRCLSQPGCTLEQVSSSLSSSLSTVSATPLFSVEPCSGTIPAGQEQLFQMKFSPTYVGDFESRMLCSIPNLKPNQKGPEVVVKGRSLMPECHFELEDSDYITAKRRNPELRGPKGATLDLNTRVVEFAAIGVCGRNSRTFMVMNPTSSAYSIQWTCQDPEAPPEQVAFFCLTERGQIQPGKKAEMKFEFIPRHLNITESFWVFTIPEQSISVPFLLVGNATDPLVTLDRSHLNFHLLLIGHEVHQTIYMINSEKEAFGFAFRESSLFSEGCNASVKIEPMEGSIAPLSRFPVTVFFTPMLEGEAVFNLKCNVKRKTQPLSLNIKATGYSVNVSVRCEDSDGCVTELSTQEINVIDFKEVQLNENIKRIFSICNNGKFSFTFSWELSGPAARKQVLTITPRMGAVQAEGTAETQLAFHPQKMCSLKDVELTLQISKGPTFTCVFLATVVVPTVHFSTTRLNFGACFIYHAGMPPARQTLVITNKADKDVSLSCSFTSTAHLEVDFPGYVLCPRGTVEVPITFYPREVASYRELIPFEINGLCQQTVEVRGKGTEMKVDVVEPQGKVVKLGALSVGQTVKKIVTIANNSAAPLTFKLSLMSTMPELQEAGVLCLNPTSELSLKPKGDTCKVEVTFSPKCRIQPFTEEVMLECNGLVRSLFMVRGSCQGIRVSLDQEHLTFGAVVQQSYTSQRIIMQNTGDIGVKFKWDIESFKPDFSISPTKGYISPGMDVPFVVTFRPSKLSRAIQYEGLQCFIQGSEPLRLTLAGCCMETPVTKETLTFTCDVREKHSQTILLSNPSNEAWTVQPVIEGEHWKGPEFFHLEANQQNKPYKITYKPLTMSSENKKHQGSIFFPLPDGTGLYYLLQGTAEAPKCSGTIFRQVPCRTSYTELIPVSNWLNRPQRFLVVVDILKPENLESSSVLQGLEYIDVPGSAKKDYKLTFLSYKEGVFNTMVTFLNEVTEEYLFYMVTFKATALGPIGTVEMTTAIRQSVSSTVKVDNPLPIPVTFAIDCKVPDINVPPHFTVPAQSEANLVFEYQPLKMGESTGRLALQSSDLGSFYYNLHLKATTSRPEKPLYFCTTLGSSQTITTKITNYTRQKTDYLLQTNCADFQTEKTISVAPASPGGSEVSLEVTYEPCQLGEARATLQLSSPLGGEYSIPLFGLALPPKPQGPFPIKAGGTTSIPFKNVFLQPTAFQYTVEHPAFAVRGPESLRSKKTTFITVSFEGGPAPVTSRLVVSCPRAAGGGGAGVSWVYYLRGLPPHN</sequence>
<accession>A0A8J4IY52</accession>
<dbReference type="Gene3D" id="2.60.40.10">
    <property type="entry name" value="Immunoglobulins"/>
    <property type="match status" value="23"/>
</dbReference>
<evidence type="ECO:0000313" key="10">
    <source>
        <dbReference type="EMBL" id="KAF1504645.1"/>
    </source>
</evidence>
<evidence type="ECO:0000256" key="3">
    <source>
        <dbReference type="ARBA" id="ARBA00022490"/>
    </source>
</evidence>
<dbReference type="Gene3D" id="3.40.50.300">
    <property type="entry name" value="P-loop containing nucleotide triphosphate hydrolases"/>
    <property type="match status" value="1"/>
</dbReference>
<dbReference type="InterPro" id="IPR056305">
    <property type="entry name" value="Ig_CFAP65_10th"/>
</dbReference>
<keyword evidence="11" id="KW-1185">Reference proteome</keyword>